<proteinExistence type="predicted"/>
<dbReference type="PROSITE" id="PS51078">
    <property type="entry name" value="ICLR_ED"/>
    <property type="match status" value="1"/>
</dbReference>
<dbReference type="GO" id="GO:0003677">
    <property type="term" value="F:DNA binding"/>
    <property type="evidence" value="ECO:0007669"/>
    <property type="project" value="UniProtKB-KW"/>
</dbReference>
<dbReference type="InterPro" id="IPR011991">
    <property type="entry name" value="ArsR-like_HTH"/>
</dbReference>
<dbReference type="Gene3D" id="3.30.450.40">
    <property type="match status" value="1"/>
</dbReference>
<evidence type="ECO:0000259" key="5">
    <source>
        <dbReference type="PROSITE" id="PS51078"/>
    </source>
</evidence>
<feature type="domain" description="HTH iclR-type" evidence="4">
    <location>
        <begin position="8"/>
        <end position="67"/>
    </location>
</feature>
<evidence type="ECO:0000313" key="6">
    <source>
        <dbReference type="EMBL" id="MBV0901327.1"/>
    </source>
</evidence>
<dbReference type="CDD" id="cd00090">
    <property type="entry name" value="HTH_ARSR"/>
    <property type="match status" value="1"/>
</dbReference>
<dbReference type="InterPro" id="IPR014757">
    <property type="entry name" value="Tscrpt_reg_IclR_C"/>
</dbReference>
<dbReference type="GO" id="GO:0045892">
    <property type="term" value="P:negative regulation of DNA-templated transcription"/>
    <property type="evidence" value="ECO:0007669"/>
    <property type="project" value="TreeGrafter"/>
</dbReference>
<evidence type="ECO:0000259" key="4">
    <source>
        <dbReference type="PROSITE" id="PS51077"/>
    </source>
</evidence>
<dbReference type="InterPro" id="IPR005471">
    <property type="entry name" value="Tscrpt_reg_IclR_N"/>
</dbReference>
<gene>
    <name evidence="6" type="ORF">KTS37_05945</name>
</gene>
<dbReference type="InterPro" id="IPR036390">
    <property type="entry name" value="WH_DNA-bd_sf"/>
</dbReference>
<sequence>MDERTVPIKAAKVSFDVIEALREREGAGVSELATALEMPTSTIHDHLRTLEQQGYLVKEDGEYRVGARFLELGEQARSRKKVYGIARPEVDSLAEETGEHANLLIEEHGLGVFLYKARGEDAVNLDTHAGMRVLLQTTALGKTILAYRPREEVEAILDEHGLPEITANTVTDRDELLDELETIRERGYALDDEERVQGMRCVAAPILSDDQEAIAAVSVSGPRSRMAGDRYTEEIPELVLRSANVIEVNMTYS</sequence>
<keyword evidence="1" id="KW-0805">Transcription regulation</keyword>
<dbReference type="InterPro" id="IPR050707">
    <property type="entry name" value="HTH_MetabolicPath_Reg"/>
</dbReference>
<comment type="caution">
    <text evidence="6">The sequence shown here is derived from an EMBL/GenBank/DDBJ whole genome shotgun (WGS) entry which is preliminary data.</text>
</comment>
<dbReference type="Pfam" id="PF09339">
    <property type="entry name" value="HTH_IclR"/>
    <property type="match status" value="1"/>
</dbReference>
<evidence type="ECO:0000256" key="2">
    <source>
        <dbReference type="ARBA" id="ARBA00023125"/>
    </source>
</evidence>
<dbReference type="PANTHER" id="PTHR30136:SF35">
    <property type="entry name" value="HTH-TYPE TRANSCRIPTIONAL REGULATOR RV1719"/>
    <property type="match status" value="1"/>
</dbReference>
<dbReference type="AlphaFoldDB" id="A0AA41G713"/>
<dbReference type="GO" id="GO:0003700">
    <property type="term" value="F:DNA-binding transcription factor activity"/>
    <property type="evidence" value="ECO:0007669"/>
    <property type="project" value="TreeGrafter"/>
</dbReference>
<dbReference type="InterPro" id="IPR036388">
    <property type="entry name" value="WH-like_DNA-bd_sf"/>
</dbReference>
<evidence type="ECO:0000256" key="3">
    <source>
        <dbReference type="ARBA" id="ARBA00023163"/>
    </source>
</evidence>
<keyword evidence="7" id="KW-1185">Reference proteome</keyword>
<organism evidence="6 7">
    <name type="scientific">Haloarcula salina</name>
    <dbReference type="NCBI Taxonomy" id="1429914"/>
    <lineage>
        <taxon>Archaea</taxon>
        <taxon>Methanobacteriati</taxon>
        <taxon>Methanobacteriota</taxon>
        <taxon>Stenosarchaea group</taxon>
        <taxon>Halobacteria</taxon>
        <taxon>Halobacteriales</taxon>
        <taxon>Haloarculaceae</taxon>
        <taxon>Haloarcula</taxon>
    </lineage>
</organism>
<keyword evidence="3" id="KW-0804">Transcription</keyword>
<reference evidence="6" key="1">
    <citation type="submission" date="2021-06" db="EMBL/GenBank/DDBJ databases">
        <title>New haloarchaea isolates fom saline soil.</title>
        <authorList>
            <person name="Duran-Viseras A."/>
            <person name="Sanchez-Porro C.S."/>
            <person name="Ventosa A."/>
        </authorList>
    </citation>
    <scope>NUCLEOTIDE SEQUENCE</scope>
    <source>
        <strain evidence="6">JCM 18369</strain>
    </source>
</reference>
<feature type="domain" description="IclR-ED" evidence="5">
    <location>
        <begin position="68"/>
        <end position="252"/>
    </location>
</feature>
<name>A0AA41G713_9EURY</name>
<dbReference type="RefSeq" id="WP_162414944.1">
    <property type="nucleotide sequence ID" value="NZ_JAHQXE010000001.1"/>
</dbReference>
<dbReference type="PANTHER" id="PTHR30136">
    <property type="entry name" value="HELIX-TURN-HELIX TRANSCRIPTIONAL REGULATOR, ICLR FAMILY"/>
    <property type="match status" value="1"/>
</dbReference>
<keyword evidence="2" id="KW-0238">DNA-binding</keyword>
<dbReference type="Pfam" id="PF01614">
    <property type="entry name" value="IclR_C"/>
    <property type="match status" value="1"/>
</dbReference>
<dbReference type="SUPFAM" id="SSF55781">
    <property type="entry name" value="GAF domain-like"/>
    <property type="match status" value="1"/>
</dbReference>
<dbReference type="InterPro" id="IPR029016">
    <property type="entry name" value="GAF-like_dom_sf"/>
</dbReference>
<protein>
    <submittedName>
        <fullName evidence="6">IclR family transcriptional regulator</fullName>
    </submittedName>
</protein>
<dbReference type="Proteomes" id="UP001166304">
    <property type="component" value="Unassembled WGS sequence"/>
</dbReference>
<evidence type="ECO:0000256" key="1">
    <source>
        <dbReference type="ARBA" id="ARBA00023015"/>
    </source>
</evidence>
<dbReference type="SMART" id="SM00346">
    <property type="entry name" value="HTH_ICLR"/>
    <property type="match status" value="1"/>
</dbReference>
<dbReference type="Gene3D" id="1.10.10.10">
    <property type="entry name" value="Winged helix-like DNA-binding domain superfamily/Winged helix DNA-binding domain"/>
    <property type="match status" value="1"/>
</dbReference>
<dbReference type="PROSITE" id="PS51077">
    <property type="entry name" value="HTH_ICLR"/>
    <property type="match status" value="1"/>
</dbReference>
<dbReference type="SUPFAM" id="SSF46785">
    <property type="entry name" value="Winged helix' DNA-binding domain"/>
    <property type="match status" value="1"/>
</dbReference>
<dbReference type="EMBL" id="JAHQXE010000001">
    <property type="protein sequence ID" value="MBV0901327.1"/>
    <property type="molecule type" value="Genomic_DNA"/>
</dbReference>
<accession>A0AA41G713</accession>
<evidence type="ECO:0000313" key="7">
    <source>
        <dbReference type="Proteomes" id="UP001166304"/>
    </source>
</evidence>